<dbReference type="Gene3D" id="1.20.1250.20">
    <property type="entry name" value="MFS general substrate transporter like domains"/>
    <property type="match status" value="1"/>
</dbReference>
<feature type="domain" description="Major facilitator superfamily (MFS) profile" evidence="8">
    <location>
        <begin position="177"/>
        <end position="422"/>
    </location>
</feature>
<keyword evidence="10" id="KW-1185">Reference proteome</keyword>
<comment type="subcellular location">
    <subcellularLocation>
        <location evidence="1">Cell membrane</location>
        <topology evidence="1">Multi-pass membrane protein</topology>
    </subcellularLocation>
</comment>
<keyword evidence="6 7" id="KW-0472">Membrane</keyword>
<dbReference type="PANTHER" id="PTHR23513">
    <property type="entry name" value="INTEGRAL MEMBRANE EFFLUX PROTEIN-RELATED"/>
    <property type="match status" value="1"/>
</dbReference>
<dbReference type="InterPro" id="IPR020846">
    <property type="entry name" value="MFS_dom"/>
</dbReference>
<evidence type="ECO:0000313" key="9">
    <source>
        <dbReference type="EMBL" id="MBG0568512.1"/>
    </source>
</evidence>
<dbReference type="InterPro" id="IPR036259">
    <property type="entry name" value="MFS_trans_sf"/>
</dbReference>
<organism evidence="9 10">
    <name type="scientific">Actinoplanes aureus</name>
    <dbReference type="NCBI Taxonomy" id="2792083"/>
    <lineage>
        <taxon>Bacteria</taxon>
        <taxon>Bacillati</taxon>
        <taxon>Actinomycetota</taxon>
        <taxon>Actinomycetes</taxon>
        <taxon>Micromonosporales</taxon>
        <taxon>Micromonosporaceae</taxon>
        <taxon>Actinoplanes</taxon>
    </lineage>
</organism>
<accession>A0A931G365</accession>
<dbReference type="Proteomes" id="UP000598146">
    <property type="component" value="Unassembled WGS sequence"/>
</dbReference>
<protein>
    <submittedName>
        <fullName evidence="9">MFS transporter</fullName>
    </submittedName>
</protein>
<keyword evidence="4 7" id="KW-0812">Transmembrane</keyword>
<dbReference type="CDD" id="cd06173">
    <property type="entry name" value="MFS_MefA_like"/>
    <property type="match status" value="1"/>
</dbReference>
<keyword evidence="3" id="KW-1003">Cell membrane</keyword>
<feature type="transmembrane region" description="Helical" evidence="7">
    <location>
        <begin position="361"/>
        <end position="380"/>
    </location>
</feature>
<evidence type="ECO:0000256" key="5">
    <source>
        <dbReference type="ARBA" id="ARBA00022989"/>
    </source>
</evidence>
<evidence type="ECO:0000256" key="4">
    <source>
        <dbReference type="ARBA" id="ARBA00022692"/>
    </source>
</evidence>
<dbReference type="PROSITE" id="PS50850">
    <property type="entry name" value="MFS"/>
    <property type="match status" value="1"/>
</dbReference>
<feature type="transmembrane region" description="Helical" evidence="7">
    <location>
        <begin position="36"/>
        <end position="62"/>
    </location>
</feature>
<dbReference type="GO" id="GO:0022857">
    <property type="term" value="F:transmembrane transporter activity"/>
    <property type="evidence" value="ECO:0007669"/>
    <property type="project" value="InterPro"/>
</dbReference>
<evidence type="ECO:0000256" key="1">
    <source>
        <dbReference type="ARBA" id="ARBA00004651"/>
    </source>
</evidence>
<evidence type="ECO:0000256" key="3">
    <source>
        <dbReference type="ARBA" id="ARBA00022475"/>
    </source>
</evidence>
<dbReference type="InterPro" id="IPR010290">
    <property type="entry name" value="TM_effector"/>
</dbReference>
<dbReference type="AlphaFoldDB" id="A0A931G365"/>
<evidence type="ECO:0000313" key="10">
    <source>
        <dbReference type="Proteomes" id="UP000598146"/>
    </source>
</evidence>
<keyword evidence="5 7" id="KW-1133">Transmembrane helix</keyword>
<evidence type="ECO:0000256" key="7">
    <source>
        <dbReference type="SAM" id="Phobius"/>
    </source>
</evidence>
<dbReference type="PANTHER" id="PTHR23513:SF6">
    <property type="entry name" value="MAJOR FACILITATOR SUPERFAMILY ASSOCIATED DOMAIN-CONTAINING PROTEIN"/>
    <property type="match status" value="1"/>
</dbReference>
<feature type="transmembrane region" description="Helical" evidence="7">
    <location>
        <begin position="294"/>
        <end position="312"/>
    </location>
</feature>
<evidence type="ECO:0000256" key="2">
    <source>
        <dbReference type="ARBA" id="ARBA00022448"/>
    </source>
</evidence>
<feature type="transmembrane region" description="Helical" evidence="7">
    <location>
        <begin position="259"/>
        <end position="282"/>
    </location>
</feature>
<sequence length="422" mass="43580">MTAGPRPGGGLLRHRDFRLFWAGQTASRLGSSITSVALPLVAVGTLGASTLQVALLQAAVWAPWLLIGLPAGVWVDRLPRRPVLIACDLVGLLLFLSVPAAAWLGVLGIGHLLAVAFLAGVVSVFFETAYQVYLPSLLATDRLAEGNAKLQGSEAAAQVAGPGAAGLLAQAFGAVYGLLADALSFLISGICLLTMRHREPPRVAAAERRSLRAEIGTGLRFLLRDPYLRVMAGYGAVSNLALHGYQAILIVFLVREVGISPGTVGVVVAAMSTGGVLGAVLATRVARRFGTAHGMLLCQMGAAPFALLIPMTGTGPRLALLVVAGVALGTGVVAGNVIKGSFRQAYTPRHLLGRVLTSMQLLNYGTIPLGALLGGVLGSTLGLRPALWLTTGLVVAATGILLIGPMRRHRDLPAAPRSPAAP</sequence>
<feature type="transmembrane region" description="Helical" evidence="7">
    <location>
        <begin position="386"/>
        <end position="404"/>
    </location>
</feature>
<feature type="transmembrane region" description="Helical" evidence="7">
    <location>
        <begin position="112"/>
        <end position="133"/>
    </location>
</feature>
<dbReference type="SUPFAM" id="SSF103473">
    <property type="entry name" value="MFS general substrate transporter"/>
    <property type="match status" value="1"/>
</dbReference>
<name>A0A931G365_9ACTN</name>
<dbReference type="Pfam" id="PF05977">
    <property type="entry name" value="MFS_3"/>
    <property type="match status" value="1"/>
</dbReference>
<gene>
    <name evidence="9" type="ORF">I4J89_44530</name>
</gene>
<dbReference type="GO" id="GO:0005886">
    <property type="term" value="C:plasma membrane"/>
    <property type="evidence" value="ECO:0007669"/>
    <property type="project" value="UniProtKB-SubCell"/>
</dbReference>
<feature type="transmembrane region" description="Helical" evidence="7">
    <location>
        <begin position="82"/>
        <end position="105"/>
    </location>
</feature>
<evidence type="ECO:0000259" key="8">
    <source>
        <dbReference type="PROSITE" id="PS50850"/>
    </source>
</evidence>
<evidence type="ECO:0000256" key="6">
    <source>
        <dbReference type="ARBA" id="ARBA00023136"/>
    </source>
</evidence>
<comment type="caution">
    <text evidence="9">The sequence shown here is derived from an EMBL/GenBank/DDBJ whole genome shotgun (WGS) entry which is preliminary data.</text>
</comment>
<feature type="transmembrane region" description="Helical" evidence="7">
    <location>
        <begin position="230"/>
        <end position="253"/>
    </location>
</feature>
<reference evidence="9" key="1">
    <citation type="submission" date="2020-11" db="EMBL/GenBank/DDBJ databases">
        <title>Isolation and identification of active actinomycetes.</title>
        <authorList>
            <person name="Sun X."/>
        </authorList>
    </citation>
    <scope>NUCLEOTIDE SEQUENCE</scope>
    <source>
        <strain evidence="9">NEAU-A11</strain>
    </source>
</reference>
<proteinExistence type="predicted"/>
<feature type="transmembrane region" description="Helical" evidence="7">
    <location>
        <begin position="318"/>
        <end position="340"/>
    </location>
</feature>
<feature type="transmembrane region" description="Helical" evidence="7">
    <location>
        <begin position="171"/>
        <end position="193"/>
    </location>
</feature>
<keyword evidence="2" id="KW-0813">Transport</keyword>
<dbReference type="EMBL" id="JADQTO010000039">
    <property type="protein sequence ID" value="MBG0568512.1"/>
    <property type="molecule type" value="Genomic_DNA"/>
</dbReference>